<reference evidence="2 3" key="1">
    <citation type="submission" date="2015-01" db="EMBL/GenBank/DDBJ databases">
        <title>The Genome Sequence of Exophiala spinifera CBS89968.</title>
        <authorList>
            <consortium name="The Broad Institute Genomics Platform"/>
            <person name="Cuomo C."/>
            <person name="de Hoog S."/>
            <person name="Gorbushina A."/>
            <person name="Stielow B."/>
            <person name="Teixiera M."/>
            <person name="Abouelleil A."/>
            <person name="Chapman S.B."/>
            <person name="Priest M."/>
            <person name="Young S.K."/>
            <person name="Wortman J."/>
            <person name="Nusbaum C."/>
            <person name="Birren B."/>
        </authorList>
    </citation>
    <scope>NUCLEOTIDE SEQUENCE [LARGE SCALE GENOMIC DNA]</scope>
    <source>
        <strain evidence="2 3">CBS 89968</strain>
    </source>
</reference>
<protein>
    <submittedName>
        <fullName evidence="2">Uncharacterized protein</fullName>
    </submittedName>
</protein>
<evidence type="ECO:0000313" key="3">
    <source>
        <dbReference type="Proteomes" id="UP000053328"/>
    </source>
</evidence>
<proteinExistence type="predicted"/>
<dbReference type="RefSeq" id="XP_016231491.1">
    <property type="nucleotide sequence ID" value="XM_016384889.1"/>
</dbReference>
<keyword evidence="3" id="KW-1185">Reference proteome</keyword>
<dbReference type="Proteomes" id="UP000053328">
    <property type="component" value="Unassembled WGS sequence"/>
</dbReference>
<evidence type="ECO:0000256" key="1">
    <source>
        <dbReference type="SAM" id="MobiDB-lite"/>
    </source>
</evidence>
<dbReference type="EMBL" id="KN847499">
    <property type="protein sequence ID" value="KIW11275.1"/>
    <property type="molecule type" value="Genomic_DNA"/>
</dbReference>
<dbReference type="VEuPathDB" id="FungiDB:PV08_10575"/>
<evidence type="ECO:0000313" key="2">
    <source>
        <dbReference type="EMBL" id="KIW11275.1"/>
    </source>
</evidence>
<gene>
    <name evidence="2" type="ORF">PV08_10575</name>
</gene>
<dbReference type="HOGENOM" id="CLU_1288769_0_0_1"/>
<dbReference type="GeneID" id="27337658"/>
<sequence>MSVKKVPSPVSIARVIVSPPATTLAQSTAILRELQAFGPVTSFHRSKLTRKHTSRSPDNGLVKQEIEVTFSDPETTQMAVNASPFTVNFTCNVPNPQVEDPFNLRCLKAREVPRSRTMMCRVEPHIMKEFHGQNALSKGFSPNTQTRLHQSLLDMKPPPAIADGLGVLQPGKSDILDTTHLVERPPDLMTMYRQPHKQADQQFQNEDKKTRASTSIDV</sequence>
<feature type="region of interest" description="Disordered" evidence="1">
    <location>
        <begin position="195"/>
        <end position="218"/>
    </location>
</feature>
<dbReference type="OrthoDB" id="4113557at2759"/>
<organism evidence="2 3">
    <name type="scientific">Exophiala spinifera</name>
    <dbReference type="NCBI Taxonomy" id="91928"/>
    <lineage>
        <taxon>Eukaryota</taxon>
        <taxon>Fungi</taxon>
        <taxon>Dikarya</taxon>
        <taxon>Ascomycota</taxon>
        <taxon>Pezizomycotina</taxon>
        <taxon>Eurotiomycetes</taxon>
        <taxon>Chaetothyriomycetidae</taxon>
        <taxon>Chaetothyriales</taxon>
        <taxon>Herpotrichiellaceae</taxon>
        <taxon>Exophiala</taxon>
    </lineage>
</organism>
<dbReference type="AlphaFoldDB" id="A0A0D2AXV2"/>
<name>A0A0D2AXV2_9EURO</name>
<accession>A0A0D2AXV2</accession>